<dbReference type="InterPro" id="IPR001791">
    <property type="entry name" value="Laminin_G"/>
</dbReference>
<proteinExistence type="predicted"/>
<comment type="caution">
    <text evidence="4">The sequence shown here is derived from an EMBL/GenBank/DDBJ whole genome shotgun (WGS) entry which is preliminary data.</text>
</comment>
<evidence type="ECO:0000313" key="5">
    <source>
        <dbReference type="Proteomes" id="UP000447545"/>
    </source>
</evidence>
<dbReference type="NCBIfam" id="TIGR04183">
    <property type="entry name" value="Por_Secre_tail"/>
    <property type="match status" value="1"/>
</dbReference>
<dbReference type="Pfam" id="PF13385">
    <property type="entry name" value="Laminin_G_3"/>
    <property type="match status" value="1"/>
</dbReference>
<dbReference type="SUPFAM" id="SSF49899">
    <property type="entry name" value="Concanavalin A-like lectins/glucanases"/>
    <property type="match status" value="1"/>
</dbReference>
<dbReference type="EMBL" id="WJYA01000003">
    <property type="protein sequence ID" value="MTE26090.1"/>
    <property type="molecule type" value="Genomic_DNA"/>
</dbReference>
<accession>A0A7K1G9W5</accession>
<gene>
    <name evidence="4" type="ORF">F1003_04015</name>
</gene>
<dbReference type="Proteomes" id="UP000447545">
    <property type="component" value="Unassembled WGS sequence"/>
</dbReference>
<dbReference type="GO" id="GO:0004553">
    <property type="term" value="F:hydrolase activity, hydrolyzing O-glycosyl compounds"/>
    <property type="evidence" value="ECO:0007669"/>
    <property type="project" value="UniProtKB-ARBA"/>
</dbReference>
<keyword evidence="2" id="KW-1015">Disulfide bond</keyword>
<dbReference type="InterPro" id="IPR043555">
    <property type="entry name" value="SRPX-like"/>
</dbReference>
<dbReference type="PANTHER" id="PTHR46343">
    <property type="entry name" value="HYR DOMAIN-CONTAINING PROTEIN"/>
    <property type="match status" value="1"/>
</dbReference>
<feature type="non-terminal residue" evidence="4">
    <location>
        <position position="1"/>
    </location>
</feature>
<dbReference type="SMART" id="SM00560">
    <property type="entry name" value="LamGL"/>
    <property type="match status" value="1"/>
</dbReference>
<reference evidence="4 5" key="1">
    <citation type="submission" date="2019-11" db="EMBL/GenBank/DDBJ databases">
        <title>Winogradskyella ouciana sp. nov., isolated from the hadal seawater of the Mariana Trench.</title>
        <authorList>
            <person name="Liu R."/>
        </authorList>
    </citation>
    <scope>NUCLEOTIDE SEQUENCE [LARGE SCALE GENOMIC DNA]</scope>
    <source>
        <strain evidence="4 5">ZXX205</strain>
    </source>
</reference>
<evidence type="ECO:0000256" key="1">
    <source>
        <dbReference type="ARBA" id="ARBA00022729"/>
    </source>
</evidence>
<dbReference type="InterPro" id="IPR013320">
    <property type="entry name" value="ConA-like_dom_sf"/>
</dbReference>
<evidence type="ECO:0000313" key="4">
    <source>
        <dbReference type="EMBL" id="MTE26090.1"/>
    </source>
</evidence>
<evidence type="ECO:0000259" key="3">
    <source>
        <dbReference type="SMART" id="SM00560"/>
    </source>
</evidence>
<dbReference type="GO" id="GO:0005975">
    <property type="term" value="P:carbohydrate metabolic process"/>
    <property type="evidence" value="ECO:0007669"/>
    <property type="project" value="UniProtKB-ARBA"/>
</dbReference>
<name>A0A7K1G9W5_9FLAO</name>
<keyword evidence="1" id="KW-0732">Signal</keyword>
<sequence length="2379" mass="252850">GTTTDPLTYSTQGTYVINWTFDDGNGNSITVPQNVIVDDVTDPTTPTLVDVTGECSATATAPTTTDNCSGTLTGTTTDPLTYNTQGTYVINWTFDDGNGNVIVVPQNVIVDDITDPVIPTLVDVTGECSATATAPTTTDNCSGTLTGTTTDPLTYSTQGTFIINWTFDDGNGNSITVPQNVIVDDVTDPTTPTLADVTGECSTTATAPTTSDNCSGTLTGTTTDPLTYSTQGTYVINWTFDDGNGNSIIVPQNVIVDDITDPVTPTLADVTGECSATATAPTTTDNCSGTLTGTTTNPLSYSTQGTYVINWTFDDGNGNSIIVPQNVIVDDVTDPTTPTLADVTGECSATVSTPTTTDNCSGTLTGTTTDPLTYNTQGTYVINWTFDDGNGNTIVVPQNVIVDDVTDPTTPTLADVTGECSATATAPTTTDNCSGTLTGTTTDPLTYSTQGTYVINWTFDDGNGNSITVPQNVIVDDVTDPTTPTLADVTGECSATVSTPTTTDNCSGTLTGTTTDPLTYNTQGTYVINWTFDDGNGNTIVVPQNVIVDDVTDPTTPTLADVTGECSATATAPTTTDNCSGTLTGTTTDPLSYSTQGTYVINWTFDDGNGNVIVVPQNVIVDDITDPVTPTLVDVTGECSATATAPTTTDNCSGTLTGTTTDPLTYSTQGTFIINWTFDDGNGNSITVPQNVIVDDVTDPTTPTLADVTGECSATVTAPTTTDNCSGTLTGTTTDPLSYSTQGAFVINWTFDDGNGNSITVPQNVIVDDVTDPATPTLADVTGECSATVTAPTTTDNCSGTLTGTTTDPLTYSTQGTYVINWTFDDGNGNSITVPQNVIVDDVTDPATPNLPIITGQCSATVPVPSTTDGCTGTITGTTSDPLTYNAQGSYAVNWTFNDGNGNVTNVVQNVVVDDTIDPIAVCQDLTIQLDDTTGTATIIGPQLDNGSSDNCGLVNFSLSQSIFDCTDIGTNIVVLTVDDGNGNTDTCTATVTVTSPNIDGGTALGYLNNTETVADSDNIIEVTACPDEPQNATINLSGHSGSVVFWQTSTNGGVIWSDVANTTTSFYYANILETTLVRAVVQIGSCQATSSIVVVAVVPPDVPPTIIGPSEYTICLGEAITVEAESSFSVNTELNNGGQFNEANLPGWLVDGADGVSGWNASGSNTSPTPWRGISNGNGNNSSNITEGVRYKNQGGGKFAITYGDFNGADPSPPVTTLETAVFNTLGLTNASIDFQSAYYLQSGASGIVELSVDGGATYPVTLMSFNGPGDSGGFVNQGNGGNNVPTVNLQDGIHSVSLDLSDYIGLTDLRVRFTFTSTVGSSWAIDGITLPQAPVDEVIEWEDGTGTVVTTGSSTTITPVTPGIQTYGVTSLINGCRADGPEGTEFIDVNATLAYAGEDISQIIGECGEDVELNAYDNNLTAAQNIANGVSNAAVFTTGTYPGTAAAGVWSANLISSCGGNYSFSDLGSPSSKFSADPGTYEVTWTIPSINCSDTMIVTIESCPTIDFDGTNDYITFKDNYDLSNEFSIEVWVKPESVTGTQTLFSKRDANDLTSGYDLRLTGATVQFNWNSTETIQSSYPISIDRWYHIAVTNDSGNYRLYIDGIEVSSPVAGIAPTTNAMASIVGAMDQNNNPPNKPLHYYNGWMDELRIWSTALTQDQIRQMMNQEIDDNTLVRGAVVPLDITGLPWADLEGYYRMDVLCGKLVAYKGLTGLLRNMDSAQQETAPIPYTSRVDGQEWATDNTWTNFNVWDAPNSIGVDNATLIDWNIVETSHDIFSGDKDITVLGLISDTPNKELEIRDPSTPNNQTNDGQMLRVTHYLELDGNIKLVGQSQLLQDFGSVLATSSVGSLERHQQGTLNETNYNYLSSPVGTLNTSSNNVAYTVPSVLRDGTNANNISTITFNDGAIDPSGTAGNLTMAGYWLWYYNNRNDVEDEQTNYDAWQYLGSSTPIDVGLGYTMKGSGLASAFGEQNWAFVGKPNNGDNINFNINADHQTLLGNPYPSALDSHKFIDDNIPGSGTGAIDGTLYFWEHYPENQTHFLEEYEGGYATLTKLGSVPAAVISSLISGNTTANPKRPGRYIPVAQGFFVQAPEFGSGVRTINFNNSQRIFYREGVDLETPSGDDSVFLRNNSDTVSASSSQNDNEQIIRSIRFFFNSQGYSRELLLGFTSDNDATDGVDFGYDAERYDVMLDDISWKIEDRDFVIQGVGEYDSSKIYPLYITVTNDGEIVLEASEIENFESDIDVFLYDSVLNSYTSIKNVEHIFILSPGEYVDRFYIVFESQVLSIEENDTKSLGLYYLDNTNEIYVNWINTNDIVQIELFNILGQSVKLWDDISPESDTELRIPVIEVPHGAYVVKLKLKRGSIVSRKVIIKQ</sequence>
<keyword evidence="5" id="KW-1185">Reference proteome</keyword>
<dbReference type="InterPro" id="IPR006558">
    <property type="entry name" value="LamG-like"/>
</dbReference>
<dbReference type="InterPro" id="IPR026444">
    <property type="entry name" value="Secre_tail"/>
</dbReference>
<evidence type="ECO:0000256" key="2">
    <source>
        <dbReference type="ARBA" id="ARBA00023157"/>
    </source>
</evidence>
<protein>
    <submittedName>
        <fullName evidence="4">T9SS type A sorting domain-containing protein</fullName>
    </submittedName>
</protein>
<dbReference type="Gene3D" id="2.60.120.200">
    <property type="match status" value="1"/>
</dbReference>
<dbReference type="PANTHER" id="PTHR46343:SF2">
    <property type="entry name" value="SUSHI_VON WILLEBRAND FACTOR TYPE A_EGF_PENTRAXIN DOMAIN-CONTAINING 1"/>
    <property type="match status" value="1"/>
</dbReference>
<dbReference type="RefSeq" id="WP_155087924.1">
    <property type="nucleotide sequence ID" value="NZ_WJYA01000003.1"/>
</dbReference>
<feature type="domain" description="LamG-like jellyroll fold" evidence="3">
    <location>
        <begin position="1527"/>
        <end position="1662"/>
    </location>
</feature>
<dbReference type="CDD" id="cd00110">
    <property type="entry name" value="LamG"/>
    <property type="match status" value="1"/>
</dbReference>
<organism evidence="4 5">
    <name type="scientific">Winogradskyella ouciana</name>
    <dbReference type="NCBI Taxonomy" id="2608631"/>
    <lineage>
        <taxon>Bacteria</taxon>
        <taxon>Pseudomonadati</taxon>
        <taxon>Bacteroidota</taxon>
        <taxon>Flavobacteriia</taxon>
        <taxon>Flavobacteriales</taxon>
        <taxon>Flavobacteriaceae</taxon>
        <taxon>Winogradskyella</taxon>
    </lineage>
</organism>